<evidence type="ECO:0000256" key="1">
    <source>
        <dbReference type="SAM" id="SignalP"/>
    </source>
</evidence>
<feature type="signal peptide" evidence="1">
    <location>
        <begin position="1"/>
        <end position="23"/>
    </location>
</feature>
<dbReference type="OrthoDB" id="5324144at2759"/>
<reference evidence="2 3" key="1">
    <citation type="submission" date="2019-04" db="EMBL/GenBank/DDBJ databases">
        <title>Friends and foes A comparative genomics study of 23 Aspergillus species from section Flavi.</title>
        <authorList>
            <consortium name="DOE Joint Genome Institute"/>
            <person name="Kjaerbolling I."/>
            <person name="Vesth T."/>
            <person name="Frisvad J.C."/>
            <person name="Nybo J.L."/>
            <person name="Theobald S."/>
            <person name="Kildgaard S."/>
            <person name="Isbrandt T."/>
            <person name="Kuo A."/>
            <person name="Sato A."/>
            <person name="Lyhne E.K."/>
            <person name="Kogle M.E."/>
            <person name="Wiebenga A."/>
            <person name="Kun R.S."/>
            <person name="Lubbers R.J."/>
            <person name="Makela M.R."/>
            <person name="Barry K."/>
            <person name="Chovatia M."/>
            <person name="Clum A."/>
            <person name="Daum C."/>
            <person name="Haridas S."/>
            <person name="He G."/>
            <person name="LaButti K."/>
            <person name="Lipzen A."/>
            <person name="Mondo S."/>
            <person name="Riley R."/>
            <person name="Salamov A."/>
            <person name="Simmons B.A."/>
            <person name="Magnuson J.K."/>
            <person name="Henrissat B."/>
            <person name="Mortensen U.H."/>
            <person name="Larsen T.O."/>
            <person name="Devries R.P."/>
            <person name="Grigoriev I.V."/>
            <person name="Machida M."/>
            <person name="Baker S.E."/>
            <person name="Andersen M.R."/>
        </authorList>
    </citation>
    <scope>NUCLEOTIDE SEQUENCE [LARGE SCALE GENOMIC DNA]</scope>
    <source>
        <strain evidence="2 3">CBS 151.66</strain>
    </source>
</reference>
<accession>A0A5N5WVB6</accession>
<feature type="chain" id="PRO_5024832731" evidence="1">
    <location>
        <begin position="24"/>
        <end position="130"/>
    </location>
</feature>
<name>A0A5N5WVB6_9EURO</name>
<protein>
    <submittedName>
        <fullName evidence="2">Uncharacterized protein</fullName>
    </submittedName>
</protein>
<dbReference type="AlphaFoldDB" id="A0A5N5WVB6"/>
<evidence type="ECO:0000313" key="3">
    <source>
        <dbReference type="Proteomes" id="UP000326565"/>
    </source>
</evidence>
<keyword evidence="3" id="KW-1185">Reference proteome</keyword>
<sequence>MKFPTLIQRTTLLLAAFAPTTQCSPYSSTTARPARIAPNSAFLKSFSEQTSLPACIWTAKGTHTAKGYTNAAAETTSIEGMQADCDNINLNKKLASDFRSDVFGPEIKRFFYQCDRYQPILVYHQFSSSD</sequence>
<keyword evidence="1" id="KW-0732">Signal</keyword>
<evidence type="ECO:0000313" key="2">
    <source>
        <dbReference type="EMBL" id="KAB8071100.1"/>
    </source>
</evidence>
<dbReference type="EMBL" id="ML732282">
    <property type="protein sequence ID" value="KAB8071100.1"/>
    <property type="molecule type" value="Genomic_DNA"/>
</dbReference>
<organism evidence="2 3">
    <name type="scientific">Aspergillus leporis</name>
    <dbReference type="NCBI Taxonomy" id="41062"/>
    <lineage>
        <taxon>Eukaryota</taxon>
        <taxon>Fungi</taxon>
        <taxon>Dikarya</taxon>
        <taxon>Ascomycota</taxon>
        <taxon>Pezizomycotina</taxon>
        <taxon>Eurotiomycetes</taxon>
        <taxon>Eurotiomycetidae</taxon>
        <taxon>Eurotiales</taxon>
        <taxon>Aspergillaceae</taxon>
        <taxon>Aspergillus</taxon>
        <taxon>Aspergillus subgen. Circumdati</taxon>
    </lineage>
</organism>
<proteinExistence type="predicted"/>
<gene>
    <name evidence="2" type="ORF">BDV29DRAFT_159801</name>
</gene>
<dbReference type="Proteomes" id="UP000326565">
    <property type="component" value="Unassembled WGS sequence"/>
</dbReference>